<comment type="caution">
    <text evidence="3">The sequence shown here is derived from an EMBL/GenBank/DDBJ whole genome shotgun (WGS) entry which is preliminary data.</text>
</comment>
<reference evidence="3 4" key="1">
    <citation type="journal article" date="2017" name="Int. J. Parasitol.">
        <title>The genome of the protozoan parasite Cystoisospora suis and a reverse vaccinology approach to identify vaccine candidates.</title>
        <authorList>
            <person name="Palmieri N."/>
            <person name="Shrestha A."/>
            <person name="Ruttkowski B."/>
            <person name="Beck T."/>
            <person name="Vogl C."/>
            <person name="Tomley F."/>
            <person name="Blake D.P."/>
            <person name="Joachim A."/>
        </authorList>
    </citation>
    <scope>NUCLEOTIDE SEQUENCE [LARGE SCALE GENOMIC DNA]</scope>
    <source>
        <strain evidence="3 4">Wien I</strain>
    </source>
</reference>
<keyword evidence="2" id="KW-1133">Transmembrane helix</keyword>
<evidence type="ECO:0000313" key="4">
    <source>
        <dbReference type="Proteomes" id="UP000221165"/>
    </source>
</evidence>
<dbReference type="Proteomes" id="UP000221165">
    <property type="component" value="Unassembled WGS sequence"/>
</dbReference>
<feature type="transmembrane region" description="Helical" evidence="2">
    <location>
        <begin position="93"/>
        <end position="116"/>
    </location>
</feature>
<sequence length="308" mass="33860">MVTMAGDAESVTNREVAGGEEKIMVTSLNDWHSSSAPGDRSTSSANTLPFTEVDENAETPGRVYRSRSRSRTRSRSFVGRYKDRRPNALTFGIFTKSLIVTFGLFLVALVSVRLLICLKKEASSALSARSRRGAPLSGARWRATGSSLVRRLEDNDGDRLGLLEHGSPPPYEETWTPPHDLQVSGFAEIPPPPYTAEDPAPPPSYVESCGIGGGDSALRGGDPEVRQSSRTGWRRAVIAAFAYVAVSLFAAVIVTVAFPDRPDDRNIRTSVPRTLTLVLSYVPAVFGLAYLVYLLFRRRHRDFHLFME</sequence>
<dbReference type="RefSeq" id="XP_067920738.1">
    <property type="nucleotide sequence ID" value="XM_068067285.1"/>
</dbReference>
<dbReference type="GeneID" id="94430496"/>
<feature type="compositionally biased region" description="Polar residues" evidence="1">
    <location>
        <begin position="30"/>
        <end position="49"/>
    </location>
</feature>
<organism evidence="3 4">
    <name type="scientific">Cystoisospora suis</name>
    <dbReference type="NCBI Taxonomy" id="483139"/>
    <lineage>
        <taxon>Eukaryota</taxon>
        <taxon>Sar</taxon>
        <taxon>Alveolata</taxon>
        <taxon>Apicomplexa</taxon>
        <taxon>Conoidasida</taxon>
        <taxon>Coccidia</taxon>
        <taxon>Eucoccidiorida</taxon>
        <taxon>Eimeriorina</taxon>
        <taxon>Sarcocystidae</taxon>
        <taxon>Cystoisospora</taxon>
    </lineage>
</organism>
<keyword evidence="4" id="KW-1185">Reference proteome</keyword>
<name>A0A2C6KS10_9APIC</name>
<gene>
    <name evidence="3" type="ORF">CSUI_007135</name>
</gene>
<dbReference type="AlphaFoldDB" id="A0A2C6KS10"/>
<keyword evidence="2" id="KW-0472">Membrane</keyword>
<dbReference type="VEuPathDB" id="ToxoDB:CSUI_007135"/>
<evidence type="ECO:0000256" key="2">
    <source>
        <dbReference type="SAM" id="Phobius"/>
    </source>
</evidence>
<proteinExistence type="predicted"/>
<evidence type="ECO:0000313" key="3">
    <source>
        <dbReference type="EMBL" id="PHJ19036.1"/>
    </source>
</evidence>
<protein>
    <recommendedName>
        <fullName evidence="5">Transmembrane protein</fullName>
    </recommendedName>
</protein>
<feature type="region of interest" description="Disordered" evidence="1">
    <location>
        <begin position="30"/>
        <end position="70"/>
    </location>
</feature>
<feature type="transmembrane region" description="Helical" evidence="2">
    <location>
        <begin position="236"/>
        <end position="258"/>
    </location>
</feature>
<dbReference type="EMBL" id="MIGC01003700">
    <property type="protein sequence ID" value="PHJ19036.1"/>
    <property type="molecule type" value="Genomic_DNA"/>
</dbReference>
<keyword evidence="2" id="KW-0812">Transmembrane</keyword>
<evidence type="ECO:0008006" key="5">
    <source>
        <dbReference type="Google" id="ProtNLM"/>
    </source>
</evidence>
<evidence type="ECO:0000256" key="1">
    <source>
        <dbReference type="SAM" id="MobiDB-lite"/>
    </source>
</evidence>
<accession>A0A2C6KS10</accession>
<feature type="transmembrane region" description="Helical" evidence="2">
    <location>
        <begin position="278"/>
        <end position="296"/>
    </location>
</feature>